<gene>
    <name evidence="1" type="ORF">NM208_g13646</name>
</gene>
<dbReference type="EMBL" id="JANRMS010002861">
    <property type="protein sequence ID" value="KAJ3520600.1"/>
    <property type="molecule type" value="Genomic_DNA"/>
</dbReference>
<comment type="caution">
    <text evidence="1">The sequence shown here is derived from an EMBL/GenBank/DDBJ whole genome shotgun (WGS) entry which is preliminary data.</text>
</comment>
<name>A0ACC1RMI3_9HYPO</name>
<proteinExistence type="predicted"/>
<keyword evidence="2" id="KW-1185">Reference proteome</keyword>
<reference evidence="1" key="1">
    <citation type="submission" date="2022-08" db="EMBL/GenBank/DDBJ databases">
        <title>Genome Sequence of Fusarium decemcellulare.</title>
        <authorList>
            <person name="Buettner E."/>
        </authorList>
    </citation>
    <scope>NUCLEOTIDE SEQUENCE</scope>
    <source>
        <strain evidence="1">Babe19</strain>
    </source>
</reference>
<accession>A0ACC1RMI3</accession>
<evidence type="ECO:0000313" key="2">
    <source>
        <dbReference type="Proteomes" id="UP001148629"/>
    </source>
</evidence>
<sequence length="222" mass="24849">MQVQPVRPKRDGEGTDLDMFSRPPLEGLLRVLADPYLLSARLWVDARHARTWCRFHAGGCSAGTAVEGWTGSGTREREREREGEVVEIDWREVLRVVDPERKDIAVAVATEKKWSAKPKSWPAVCTIPASKAWLLPSGGVDLMPPSSIESLQGNDPLVDQEVDGWYFKPIRHISKKAPELEQLVVPDEFPVYYIGTRAAGAEIKVFRETLEGTKPFSVFPRG</sequence>
<organism evidence="1 2">
    <name type="scientific">Fusarium decemcellulare</name>
    <dbReference type="NCBI Taxonomy" id="57161"/>
    <lineage>
        <taxon>Eukaryota</taxon>
        <taxon>Fungi</taxon>
        <taxon>Dikarya</taxon>
        <taxon>Ascomycota</taxon>
        <taxon>Pezizomycotina</taxon>
        <taxon>Sordariomycetes</taxon>
        <taxon>Hypocreomycetidae</taxon>
        <taxon>Hypocreales</taxon>
        <taxon>Nectriaceae</taxon>
        <taxon>Fusarium</taxon>
        <taxon>Fusarium decemcellulare species complex</taxon>
    </lineage>
</organism>
<protein>
    <submittedName>
        <fullName evidence="1">Uncharacterized protein</fullName>
    </submittedName>
</protein>
<dbReference type="Proteomes" id="UP001148629">
    <property type="component" value="Unassembled WGS sequence"/>
</dbReference>
<evidence type="ECO:0000313" key="1">
    <source>
        <dbReference type="EMBL" id="KAJ3520600.1"/>
    </source>
</evidence>